<evidence type="ECO:0000313" key="2">
    <source>
        <dbReference type="Proteomes" id="UP000250123"/>
    </source>
</evidence>
<dbReference type="AlphaFoldDB" id="A0A330ME59"/>
<name>A0A330ME59_9GAMM</name>
<accession>A0A330ME59</accession>
<proteinExistence type="predicted"/>
<dbReference type="KEGG" id="sbk:SHEWBE_4127"/>
<protein>
    <submittedName>
        <fullName evidence="1">Uncharacterized protein</fullName>
    </submittedName>
</protein>
<dbReference type="Proteomes" id="UP000250123">
    <property type="component" value="Chromosome SHEWBE"/>
</dbReference>
<organism evidence="1 2">
    <name type="scientific">Shewanella benthica</name>
    <dbReference type="NCBI Taxonomy" id="43661"/>
    <lineage>
        <taxon>Bacteria</taxon>
        <taxon>Pseudomonadati</taxon>
        <taxon>Pseudomonadota</taxon>
        <taxon>Gammaproteobacteria</taxon>
        <taxon>Alteromonadales</taxon>
        <taxon>Shewanellaceae</taxon>
        <taxon>Shewanella</taxon>
    </lineage>
</organism>
<sequence length="43" mass="4739">MLCRKQGARVEDSGALTSERISTVNNGKIWHNIAHKKASKCLS</sequence>
<evidence type="ECO:0000313" key="1">
    <source>
        <dbReference type="EMBL" id="SQH78087.1"/>
    </source>
</evidence>
<dbReference type="EMBL" id="LS483452">
    <property type="protein sequence ID" value="SQH78087.1"/>
    <property type="molecule type" value="Genomic_DNA"/>
</dbReference>
<reference evidence="2" key="1">
    <citation type="submission" date="2018-06" db="EMBL/GenBank/DDBJ databases">
        <authorList>
            <person name="Cea G.-C."/>
            <person name="William W."/>
        </authorList>
    </citation>
    <scope>NUCLEOTIDE SEQUENCE [LARGE SCALE GENOMIC DNA]</scope>
    <source>
        <strain evidence="2">DB21MT-2</strain>
    </source>
</reference>
<gene>
    <name evidence="1" type="ORF">SHEWBE_4127</name>
</gene>